<feature type="transmembrane region" description="Helical" evidence="1">
    <location>
        <begin position="12"/>
        <end position="31"/>
    </location>
</feature>
<name>D3Q9I6_STANL</name>
<sequence>MTDASGDRLVLRHWPTLLTFAGIALLCFAGLVPMTRRAATMRADGQPEKLVLVWLLCLLLLVLGVSAIAKLRERLVFDDEGVTMVKAVGRHTIPWSEVTGWEVESGPRRWLIRAWCDERPIVVFRLLLPSGFGHSTVLDEAYPEPPLAAPGSVHRTFDELVVHWQAARGTDG</sequence>
<keyword evidence="3" id="KW-1185">Reference proteome</keyword>
<feature type="transmembrane region" description="Helical" evidence="1">
    <location>
        <begin position="51"/>
        <end position="69"/>
    </location>
</feature>
<evidence type="ECO:0000313" key="2">
    <source>
        <dbReference type="EMBL" id="ADD42668.1"/>
    </source>
</evidence>
<dbReference type="AlphaFoldDB" id="D3Q9I6"/>
<dbReference type="Proteomes" id="UP000000844">
    <property type="component" value="Chromosome"/>
</dbReference>
<protein>
    <recommendedName>
        <fullName evidence="4">PH domain-containing protein</fullName>
    </recommendedName>
</protein>
<evidence type="ECO:0000256" key="1">
    <source>
        <dbReference type="SAM" id="Phobius"/>
    </source>
</evidence>
<keyword evidence="1" id="KW-0472">Membrane</keyword>
<evidence type="ECO:0000313" key="3">
    <source>
        <dbReference type="Proteomes" id="UP000000844"/>
    </source>
</evidence>
<dbReference type="HOGENOM" id="CLU_1554340_0_0_11"/>
<accession>D3Q9I6</accession>
<evidence type="ECO:0008006" key="4">
    <source>
        <dbReference type="Google" id="ProtNLM"/>
    </source>
</evidence>
<keyword evidence="1" id="KW-1133">Transmembrane helix</keyword>
<keyword evidence="1" id="KW-0812">Transmembrane</keyword>
<dbReference type="STRING" id="446470.Snas_2994"/>
<dbReference type="EMBL" id="CP001778">
    <property type="protein sequence ID" value="ADD42668.1"/>
    <property type="molecule type" value="Genomic_DNA"/>
</dbReference>
<organism evidence="2 3">
    <name type="scientific">Stackebrandtia nassauensis (strain DSM 44728 / CIP 108903 / NRRL B-16338 / NBRC 102104 / LLR-40K-21)</name>
    <dbReference type="NCBI Taxonomy" id="446470"/>
    <lineage>
        <taxon>Bacteria</taxon>
        <taxon>Bacillati</taxon>
        <taxon>Actinomycetota</taxon>
        <taxon>Actinomycetes</taxon>
        <taxon>Glycomycetales</taxon>
        <taxon>Glycomycetaceae</taxon>
        <taxon>Stackebrandtia</taxon>
    </lineage>
</organism>
<dbReference type="RefSeq" id="WP_013018239.1">
    <property type="nucleotide sequence ID" value="NC_013947.1"/>
</dbReference>
<gene>
    <name evidence="2" type="ordered locus">Snas_2994</name>
</gene>
<proteinExistence type="predicted"/>
<dbReference type="KEGG" id="sna:Snas_2994"/>
<reference evidence="2 3" key="1">
    <citation type="journal article" date="2009" name="Stand. Genomic Sci.">
        <title>Complete genome sequence of Stackebrandtia nassauensis type strain (LLR-40K-21).</title>
        <authorList>
            <person name="Munk C."/>
            <person name="Lapidus A."/>
            <person name="Copeland A."/>
            <person name="Jando M."/>
            <person name="Mayilraj S."/>
            <person name="Glavina Del Rio T."/>
            <person name="Nolan M."/>
            <person name="Chen F."/>
            <person name="Lucas S."/>
            <person name="Tice H."/>
            <person name="Cheng J.F."/>
            <person name="Han C."/>
            <person name="Detter J.C."/>
            <person name="Bruce D."/>
            <person name="Goodwin L."/>
            <person name="Chain P."/>
            <person name="Pitluck S."/>
            <person name="Goker M."/>
            <person name="Ovchinikova G."/>
            <person name="Pati A."/>
            <person name="Ivanova N."/>
            <person name="Mavromatis K."/>
            <person name="Chen A."/>
            <person name="Palaniappan K."/>
            <person name="Land M."/>
            <person name="Hauser L."/>
            <person name="Chang Y.J."/>
            <person name="Jeffries C.D."/>
            <person name="Bristow J."/>
            <person name="Eisen J.A."/>
            <person name="Markowitz V."/>
            <person name="Hugenholtz P."/>
            <person name="Kyrpides N.C."/>
            <person name="Klenk H.P."/>
        </authorList>
    </citation>
    <scope>NUCLEOTIDE SEQUENCE [LARGE SCALE GENOMIC DNA]</scope>
    <source>
        <strain evidence="3">DSM 44728 / CIP 108903 / NRRL B-16338 / NBRC 102104 / LLR-40K-21</strain>
    </source>
</reference>